<keyword evidence="2" id="KW-1185">Reference proteome</keyword>
<dbReference type="AlphaFoldDB" id="A0A803QBK9"/>
<dbReference type="EMBL" id="UZAU01000685">
    <property type="status" value="NOT_ANNOTATED_CDS"/>
    <property type="molecule type" value="Genomic_DNA"/>
</dbReference>
<reference evidence="1" key="2">
    <citation type="submission" date="2021-03" db="UniProtKB">
        <authorList>
            <consortium name="EnsemblPlants"/>
        </authorList>
    </citation>
    <scope>IDENTIFICATION</scope>
</reference>
<dbReference type="EnsemblPlants" id="evm.model.08.543">
    <property type="protein sequence ID" value="cds.evm.model.08.543"/>
    <property type="gene ID" value="evm.TU.08.543"/>
</dbReference>
<dbReference type="Proteomes" id="UP000596661">
    <property type="component" value="Chromosome 8"/>
</dbReference>
<protein>
    <submittedName>
        <fullName evidence="1">Uncharacterized protein</fullName>
    </submittedName>
</protein>
<reference evidence="1" key="1">
    <citation type="submission" date="2018-11" db="EMBL/GenBank/DDBJ databases">
        <authorList>
            <person name="Grassa J C."/>
        </authorList>
    </citation>
    <scope>NUCLEOTIDE SEQUENCE [LARGE SCALE GENOMIC DNA]</scope>
</reference>
<sequence length="163" mass="17989">MAASANSSSFEMPSAHVVLASSEMSASLVVLVSSAMSTDIAALVVSTSSKKFTESVIFVVSASFVASVTVTPEMSKTTVSSYSSLLTNCLAIVPKTTRMTRTSDCETVQGLMVQTKEQEADVLLKRNRSLLRLLMLKTHWLKRWTRFISMHVRVRRLLTHWLS</sequence>
<evidence type="ECO:0000313" key="1">
    <source>
        <dbReference type="EnsemblPlants" id="cds.evm.model.08.543"/>
    </source>
</evidence>
<accession>A0A803QBK9</accession>
<name>A0A803QBK9_CANSA</name>
<evidence type="ECO:0000313" key="2">
    <source>
        <dbReference type="Proteomes" id="UP000596661"/>
    </source>
</evidence>
<dbReference type="Gramene" id="evm.model.08.543">
    <property type="protein sequence ID" value="cds.evm.model.08.543"/>
    <property type="gene ID" value="evm.TU.08.543"/>
</dbReference>
<proteinExistence type="predicted"/>
<organism evidence="1 2">
    <name type="scientific">Cannabis sativa</name>
    <name type="common">Hemp</name>
    <name type="synonym">Marijuana</name>
    <dbReference type="NCBI Taxonomy" id="3483"/>
    <lineage>
        <taxon>Eukaryota</taxon>
        <taxon>Viridiplantae</taxon>
        <taxon>Streptophyta</taxon>
        <taxon>Embryophyta</taxon>
        <taxon>Tracheophyta</taxon>
        <taxon>Spermatophyta</taxon>
        <taxon>Magnoliopsida</taxon>
        <taxon>eudicotyledons</taxon>
        <taxon>Gunneridae</taxon>
        <taxon>Pentapetalae</taxon>
        <taxon>rosids</taxon>
        <taxon>fabids</taxon>
        <taxon>Rosales</taxon>
        <taxon>Cannabaceae</taxon>
        <taxon>Cannabis</taxon>
    </lineage>
</organism>